<accession>X5DW97</accession>
<dbReference type="InterPro" id="IPR009057">
    <property type="entry name" value="Homeodomain-like_sf"/>
</dbReference>
<dbReference type="InterPro" id="IPR000281">
    <property type="entry name" value="HTH_RpiR"/>
</dbReference>
<dbReference type="GO" id="GO:0097367">
    <property type="term" value="F:carbohydrate derivative binding"/>
    <property type="evidence" value="ECO:0007669"/>
    <property type="project" value="InterPro"/>
</dbReference>
<evidence type="ECO:0000256" key="2">
    <source>
        <dbReference type="ARBA" id="ARBA00023125"/>
    </source>
</evidence>
<dbReference type="InterPro" id="IPR046348">
    <property type="entry name" value="SIS_dom_sf"/>
</dbReference>
<dbReference type="GO" id="GO:1901135">
    <property type="term" value="P:carbohydrate derivative metabolic process"/>
    <property type="evidence" value="ECO:0007669"/>
    <property type="project" value="InterPro"/>
</dbReference>
<dbReference type="PROSITE" id="PS51464">
    <property type="entry name" value="SIS"/>
    <property type="match status" value="1"/>
</dbReference>
<evidence type="ECO:0000256" key="3">
    <source>
        <dbReference type="ARBA" id="ARBA00023163"/>
    </source>
</evidence>
<dbReference type="eggNOG" id="COG1737">
    <property type="taxonomic scope" value="Bacteria"/>
</dbReference>
<keyword evidence="3" id="KW-0804">Transcription</keyword>
<dbReference type="GO" id="GO:0003700">
    <property type="term" value="F:DNA-binding transcription factor activity"/>
    <property type="evidence" value="ECO:0007669"/>
    <property type="project" value="InterPro"/>
</dbReference>
<dbReference type="AlphaFoldDB" id="X5DW97"/>
<dbReference type="HOGENOM" id="CLU_055769_1_4_11"/>
<dbReference type="Proteomes" id="UP000023703">
    <property type="component" value="Chromosome"/>
</dbReference>
<keyword evidence="1" id="KW-0805">Transcription regulation</keyword>
<evidence type="ECO:0000259" key="5">
    <source>
        <dbReference type="PROSITE" id="PS51464"/>
    </source>
</evidence>
<dbReference type="InterPro" id="IPR035472">
    <property type="entry name" value="RpiR-like_SIS"/>
</dbReference>
<dbReference type="PROSITE" id="PS51071">
    <property type="entry name" value="HTH_RPIR"/>
    <property type="match status" value="1"/>
</dbReference>
<dbReference type="CDD" id="cd05013">
    <property type="entry name" value="SIS_RpiR"/>
    <property type="match status" value="1"/>
</dbReference>
<feature type="domain" description="HTH rpiR-type" evidence="4">
    <location>
        <begin position="1"/>
        <end position="77"/>
    </location>
</feature>
<dbReference type="Pfam" id="PF01380">
    <property type="entry name" value="SIS"/>
    <property type="match status" value="1"/>
</dbReference>
<dbReference type="InterPro" id="IPR047640">
    <property type="entry name" value="RpiR-like"/>
</dbReference>
<dbReference type="Pfam" id="PF01418">
    <property type="entry name" value="HTH_6"/>
    <property type="match status" value="1"/>
</dbReference>
<gene>
    <name evidence="6" type="primary">rpiR</name>
    <name evidence="6" type="ORF">CGLY_12160</name>
</gene>
<dbReference type="SUPFAM" id="SSF46689">
    <property type="entry name" value="Homeodomain-like"/>
    <property type="match status" value="1"/>
</dbReference>
<evidence type="ECO:0000313" key="7">
    <source>
        <dbReference type="Proteomes" id="UP000023703"/>
    </source>
</evidence>
<dbReference type="GO" id="GO:0003677">
    <property type="term" value="F:DNA binding"/>
    <property type="evidence" value="ECO:0007669"/>
    <property type="project" value="UniProtKB-KW"/>
</dbReference>
<dbReference type="OrthoDB" id="4293777at2"/>
<feature type="domain" description="SIS" evidence="5">
    <location>
        <begin position="115"/>
        <end position="251"/>
    </location>
</feature>
<dbReference type="InterPro" id="IPR001347">
    <property type="entry name" value="SIS_dom"/>
</dbReference>
<keyword evidence="2 6" id="KW-0238">DNA-binding</keyword>
<dbReference type="Gene3D" id="1.10.10.10">
    <property type="entry name" value="Winged helix-like DNA-binding domain superfamily/Winged helix DNA-binding domain"/>
    <property type="match status" value="1"/>
</dbReference>
<dbReference type="PANTHER" id="PTHR30514">
    <property type="entry name" value="GLUCOKINASE"/>
    <property type="match status" value="1"/>
</dbReference>
<organism evidence="6 7">
    <name type="scientific">Corynebacterium glyciniphilum AJ 3170</name>
    <dbReference type="NCBI Taxonomy" id="1404245"/>
    <lineage>
        <taxon>Bacteria</taxon>
        <taxon>Bacillati</taxon>
        <taxon>Actinomycetota</taxon>
        <taxon>Actinomycetes</taxon>
        <taxon>Mycobacteriales</taxon>
        <taxon>Corynebacteriaceae</taxon>
        <taxon>Corynebacterium</taxon>
    </lineage>
</organism>
<dbReference type="EMBL" id="CP006842">
    <property type="protein sequence ID" value="AHW64872.1"/>
    <property type="molecule type" value="Genomic_DNA"/>
</dbReference>
<evidence type="ECO:0000259" key="4">
    <source>
        <dbReference type="PROSITE" id="PS51071"/>
    </source>
</evidence>
<protein>
    <submittedName>
        <fullName evidence="6">DNA-binding transcription regulator</fullName>
    </submittedName>
</protein>
<sequence length="269" mass="28673">MELVERIEARRRSLTPAETRVADFMAKNPHSVGHHSALRLAEAVGVSDATVVRTVRKLGFEGLDDLRERLADDLSRGGRMGASLRDGAVSRTIREHVGGAESLVERVNEDDLLNVVELMAQANRIVLVGFGPSRHIAEYAAARSVRTGLIAVAIGTTGLGFADDIAILRDDDVILLLAYDGTSMEADVLFIRATELGVPVVQLTEGVLTSDPRSAVALAIGRGNPDFSPSYVPTVAVLEALIVATAAKDPERSQRAGDVVDRFQGELGG</sequence>
<dbReference type="RefSeq" id="WP_038549798.1">
    <property type="nucleotide sequence ID" value="NZ_CP006842.1"/>
</dbReference>
<name>X5DW97_9CORY</name>
<dbReference type="Gene3D" id="3.40.50.10490">
    <property type="entry name" value="Glucose-6-phosphate isomerase like protein, domain 1"/>
    <property type="match status" value="1"/>
</dbReference>
<proteinExistence type="predicted"/>
<reference evidence="6 7" key="1">
    <citation type="journal article" date="2015" name="Int. J. Syst. Evol. Microbiol.">
        <title>Revisiting Corynebacterium glyciniphilum (ex Kubota et al., 1972) sp. nov., nom. rev., isolated from putrefied banana.</title>
        <authorList>
            <person name="Al-Dilaimi A."/>
            <person name="Bednarz H."/>
            <person name="Lomker A."/>
            <person name="Niehaus K."/>
            <person name="Kalinowski J."/>
            <person name="Ruckert C."/>
        </authorList>
    </citation>
    <scope>NUCLEOTIDE SEQUENCE [LARGE SCALE GENOMIC DNA]</scope>
    <source>
        <strain evidence="6">AJ 3170</strain>
    </source>
</reference>
<dbReference type="InterPro" id="IPR036388">
    <property type="entry name" value="WH-like_DNA-bd_sf"/>
</dbReference>
<dbReference type="PANTHER" id="PTHR30514:SF1">
    <property type="entry name" value="HTH-TYPE TRANSCRIPTIONAL REGULATOR HEXR-RELATED"/>
    <property type="match status" value="1"/>
</dbReference>
<evidence type="ECO:0000256" key="1">
    <source>
        <dbReference type="ARBA" id="ARBA00023015"/>
    </source>
</evidence>
<dbReference type="KEGG" id="cgy:CGLY_12160"/>
<dbReference type="SUPFAM" id="SSF53697">
    <property type="entry name" value="SIS domain"/>
    <property type="match status" value="1"/>
</dbReference>
<keyword evidence="7" id="KW-1185">Reference proteome</keyword>
<evidence type="ECO:0000313" key="6">
    <source>
        <dbReference type="EMBL" id="AHW64872.1"/>
    </source>
</evidence>
<dbReference type="STRING" id="1404245.CGLY_12160"/>